<dbReference type="GO" id="GO:0005525">
    <property type="term" value="F:GTP binding"/>
    <property type="evidence" value="ECO:0007669"/>
    <property type="project" value="UniProtKB-KW"/>
</dbReference>
<dbReference type="Pfam" id="PF01018">
    <property type="entry name" value="GTP1_OBG"/>
    <property type="match status" value="1"/>
</dbReference>
<evidence type="ECO:0000256" key="1">
    <source>
        <dbReference type="ARBA" id="ARBA00023134"/>
    </source>
</evidence>
<feature type="compositionally biased region" description="Low complexity" evidence="2">
    <location>
        <begin position="129"/>
        <end position="142"/>
    </location>
</feature>
<feature type="domain" description="Obg" evidence="4">
    <location>
        <begin position="778"/>
        <end position="936"/>
    </location>
</feature>
<dbReference type="PROSITE" id="PS51883">
    <property type="entry name" value="OBG"/>
    <property type="match status" value="1"/>
</dbReference>
<dbReference type="InterPro" id="IPR036726">
    <property type="entry name" value="GTP1_OBG_dom_sf"/>
</dbReference>
<dbReference type="Proteomes" id="UP000078555">
    <property type="component" value="Unassembled WGS sequence"/>
</dbReference>
<dbReference type="InterPro" id="IPR016024">
    <property type="entry name" value="ARM-type_fold"/>
</dbReference>
<dbReference type="PRINTS" id="PR00326">
    <property type="entry name" value="GTP1OBG"/>
</dbReference>
<dbReference type="Gene3D" id="3.40.50.300">
    <property type="entry name" value="P-loop containing nucleotide triphosphate hydrolases"/>
    <property type="match status" value="1"/>
</dbReference>
<name>A0A1A8ZPR1_PLAOA</name>
<protein>
    <submittedName>
        <fullName evidence="5">GTP-binding protein, putative</fullName>
    </submittedName>
</protein>
<feature type="domain" description="OCT" evidence="3">
    <location>
        <begin position="1248"/>
        <end position="1333"/>
    </location>
</feature>
<dbReference type="InterPro" id="IPR006073">
    <property type="entry name" value="GTP-bd"/>
</dbReference>
<organism evidence="5 8">
    <name type="scientific">Plasmodium ovale wallikeri</name>
    <dbReference type="NCBI Taxonomy" id="864142"/>
    <lineage>
        <taxon>Eukaryota</taxon>
        <taxon>Sar</taxon>
        <taxon>Alveolata</taxon>
        <taxon>Apicomplexa</taxon>
        <taxon>Aconoidasida</taxon>
        <taxon>Haemosporida</taxon>
        <taxon>Plasmodiidae</taxon>
        <taxon>Plasmodium</taxon>
        <taxon>Plasmodium (Plasmodium)</taxon>
    </lineage>
</organism>
<dbReference type="InterPro" id="IPR045086">
    <property type="entry name" value="OBG_GTPase"/>
</dbReference>
<feature type="region of interest" description="Disordered" evidence="2">
    <location>
        <begin position="126"/>
        <end position="146"/>
    </location>
</feature>
<dbReference type="Proteomes" id="UP000078550">
    <property type="component" value="Unassembled WGS sequence"/>
</dbReference>
<dbReference type="EMBL" id="FLRD01000138">
    <property type="protein sequence ID" value="SBT46098.1"/>
    <property type="molecule type" value="Genomic_DNA"/>
</dbReference>
<dbReference type="InterPro" id="IPR015349">
    <property type="entry name" value="OCT_dom"/>
</dbReference>
<dbReference type="SUPFAM" id="SSF48371">
    <property type="entry name" value="ARM repeat"/>
    <property type="match status" value="1"/>
</dbReference>
<feature type="compositionally biased region" description="Basic and acidic residues" evidence="2">
    <location>
        <begin position="604"/>
        <end position="614"/>
    </location>
</feature>
<evidence type="ECO:0000313" key="6">
    <source>
        <dbReference type="EMBL" id="SBT46649.1"/>
    </source>
</evidence>
<proteinExistence type="predicted"/>
<sequence length="1336" mass="154904">MSFPVKKGNNLSRKDRRKLERKQLKKKRFLFSKKKELLKKQKNVTPKGSYSISEVQSKREGIKSKGNQTKGSEKKGKRKASVHGNNSTNPSKKQKIPTQRDKKYDLKAEQEKDDYLLSYLSKKLKIKSKNSSTNSSNTGDSSKNGEDKLYKELEKDGFDKNLLKLTDIIFGEFQKSYVKKKKKKKDMKEKDIGEEEASSEELGLDIERGNLENGEDIQTMGNIIDKKKRKKKRAVIWDGAKYGEEASEPKRKKTVKEEKKKLIYNHSEEEKKMEKFLMASLNKTSEFNIKNIIQDICKYFHGLKNLKGKLLFSHTLVRVISNHFRNVNSTDIHICICVIVVCVLNSVTYQNLLKDFLKVLTTIFKEYYEDNIDLIKKIERENEICSNINVNQDVGYSGNNYVMEDLKQSSDNTNVEKYTNNIKGKDEKKNNVVSKKEHDKYQDFKIILRNILKCFSLFYALSYLDFDCITDIINVLCENISINSVDNIIIILKICGMKLKNEDISHLNYITDFLKKQIENYVINNNIYMEKSKLRFLIKDIDDLKNGKMKFYFLNKFEFLFGILSEFESKYSFNRKASSFSFLNVFRKDNTGKAKKEGKKKILSNKEKSARGDSESSSGSDADDERRDEEKGGEANSVEGKFHKLSYLVTGEEEQLDESHYNKLLKKYKIQGILPKKIFLIIRNSLDVDECVHNLSFILKKKKNIPSYYITKAEGRCSMLKGVFLLLLMIYRECASLKDIPSRYVKWNSAFLIHHGMNEEREGRPYSLQCTKKMIKKNQFHDRCVINVKGGNGGDGICCFTTYSQKKNKKYASGGRGGKGGDVYLIGDKKIDNFLCLKLKSFYYAGNGGKGCNNNQSGENGKDEYINIPINTVIYDEQKQLINFVHLNNQKVLVSKGGKGGKGNYSYRTKSLKIPFVCQFGEKTKEKKIFLKKIYFTDFGIIGYPNVGKSTLLNKITNANVKIANYSYTSKFPNLGIFKSEHGARQDRGHTAGGALDGDTRDAKERNEEERNEEERNEEERNEEERNEEERNEEERNEEERSAEERNEEERNEEDRNEEERNDEKRNEQERNDETCEEHFKLEGDENGENAAEVVNDAKNNYTVIDFPGIIKDLDKKTSNISYKYLEHLKYCKVLIYMFDINSNCIIETYENIKNVLVQYDSSFMCRKEVIILNKMDIYKEKDTEWVNSINELSNHLRETLKVDKIFCISALTGENVIESINEIILNIDHEDIINEFVQSLPKPIDISKIEDSDNFRPSDYEIHKYDENIYIIKGRYIENQANIFNFSKCDSAQVFNKILDDLNINVKLKNVGAKDGDKIIIGNYAYDFSLEDWQS</sequence>
<feature type="region of interest" description="Disordered" evidence="2">
    <location>
        <begin position="983"/>
        <end position="1076"/>
    </location>
</feature>
<feature type="compositionally biased region" description="Basic and acidic residues" evidence="2">
    <location>
        <begin position="998"/>
        <end position="1009"/>
    </location>
</feature>
<dbReference type="PANTHER" id="PTHR11702">
    <property type="entry name" value="DEVELOPMENTALLY REGULATED GTP-BINDING PROTEIN-RELATED"/>
    <property type="match status" value="1"/>
</dbReference>
<dbReference type="SUPFAM" id="SSF102741">
    <property type="entry name" value="Obg GTP-binding protein C-terminal domain"/>
    <property type="match status" value="1"/>
</dbReference>
<reference evidence="7 8" key="1">
    <citation type="submission" date="2016-05" db="EMBL/GenBank/DDBJ databases">
        <authorList>
            <person name="Naeem Raeece"/>
        </authorList>
    </citation>
    <scope>NUCLEOTIDE SEQUENCE [LARGE SCALE GENOMIC DNA]</scope>
</reference>
<evidence type="ECO:0000313" key="5">
    <source>
        <dbReference type="EMBL" id="SBT46098.1"/>
    </source>
</evidence>
<feature type="region of interest" description="Disordered" evidence="2">
    <location>
        <begin position="596"/>
        <end position="636"/>
    </location>
</feature>
<keyword evidence="8" id="KW-1185">Reference proteome</keyword>
<evidence type="ECO:0000259" key="3">
    <source>
        <dbReference type="PROSITE" id="PS51881"/>
    </source>
</evidence>
<accession>A0A1A8ZPR1</accession>
<dbReference type="Gene3D" id="2.70.210.12">
    <property type="entry name" value="GTP1/OBG domain"/>
    <property type="match status" value="1"/>
</dbReference>
<dbReference type="SUPFAM" id="SSF82051">
    <property type="entry name" value="Obg GTP-binding protein N-terminal domain"/>
    <property type="match status" value="1"/>
</dbReference>
<keyword evidence="1" id="KW-0342">GTP-binding</keyword>
<feature type="compositionally biased region" description="Basic and acidic residues" evidence="2">
    <location>
        <begin position="1058"/>
        <end position="1076"/>
    </location>
</feature>
<reference evidence="5" key="2">
    <citation type="submission" date="2016-05" db="EMBL/GenBank/DDBJ databases">
        <authorList>
            <person name="Lavstsen T."/>
            <person name="Jespersen J.S."/>
        </authorList>
    </citation>
    <scope>NUCLEOTIDE SEQUENCE [LARGE SCALE GENOMIC DNA]</scope>
</reference>
<dbReference type="NCBIfam" id="TIGR03595">
    <property type="entry name" value="Obg_CgtA_exten"/>
    <property type="match status" value="1"/>
</dbReference>
<feature type="compositionally biased region" description="Polar residues" evidence="2">
    <location>
        <begin position="43"/>
        <end position="55"/>
    </location>
</feature>
<feature type="region of interest" description="Disordered" evidence="2">
    <location>
        <begin position="1"/>
        <end position="107"/>
    </location>
</feature>
<feature type="compositionally biased region" description="Basic residues" evidence="2">
    <location>
        <begin position="23"/>
        <end position="32"/>
    </location>
</feature>
<dbReference type="GO" id="GO:0005739">
    <property type="term" value="C:mitochondrion"/>
    <property type="evidence" value="ECO:0007669"/>
    <property type="project" value="TreeGrafter"/>
</dbReference>
<dbReference type="Pfam" id="PF01926">
    <property type="entry name" value="MMR_HSR1"/>
    <property type="match status" value="1"/>
</dbReference>
<feature type="compositionally biased region" description="Acidic residues" evidence="2">
    <location>
        <begin position="1010"/>
        <end position="1037"/>
    </location>
</feature>
<feature type="compositionally biased region" description="Basic and acidic residues" evidence="2">
    <location>
        <begin position="98"/>
        <end position="107"/>
    </location>
</feature>
<dbReference type="Gene3D" id="3.30.300.350">
    <property type="entry name" value="GTP-binding protein OBG, C-terminal domain"/>
    <property type="match status" value="1"/>
</dbReference>
<evidence type="ECO:0000313" key="7">
    <source>
        <dbReference type="Proteomes" id="UP000078550"/>
    </source>
</evidence>
<dbReference type="Pfam" id="PF09269">
    <property type="entry name" value="DUF1967"/>
    <property type="match status" value="1"/>
</dbReference>
<dbReference type="PANTHER" id="PTHR11702:SF44">
    <property type="entry name" value="GTP-BINDING PROTEIN OBGC, CHLOROPLASTIC"/>
    <property type="match status" value="1"/>
</dbReference>
<evidence type="ECO:0000256" key="2">
    <source>
        <dbReference type="SAM" id="MobiDB-lite"/>
    </source>
</evidence>
<dbReference type="SUPFAM" id="SSF52540">
    <property type="entry name" value="P-loop containing nucleoside triphosphate hydrolases"/>
    <property type="match status" value="1"/>
</dbReference>
<dbReference type="PROSITE" id="PS51881">
    <property type="entry name" value="OCT"/>
    <property type="match status" value="1"/>
</dbReference>
<keyword evidence="1" id="KW-0547">Nucleotide-binding</keyword>
<dbReference type="GO" id="GO:0003924">
    <property type="term" value="F:GTPase activity"/>
    <property type="evidence" value="ECO:0007669"/>
    <property type="project" value="InterPro"/>
</dbReference>
<dbReference type="EMBL" id="FLRE01000184">
    <property type="protein sequence ID" value="SBT46649.1"/>
    <property type="molecule type" value="Genomic_DNA"/>
</dbReference>
<dbReference type="InterPro" id="IPR027417">
    <property type="entry name" value="P-loop_NTPase"/>
</dbReference>
<evidence type="ECO:0000259" key="4">
    <source>
        <dbReference type="PROSITE" id="PS51883"/>
    </source>
</evidence>
<evidence type="ECO:0000313" key="8">
    <source>
        <dbReference type="Proteomes" id="UP000078555"/>
    </source>
</evidence>
<feature type="compositionally biased region" description="Basic and acidic residues" evidence="2">
    <location>
        <begin position="1038"/>
        <end position="1049"/>
    </location>
</feature>
<dbReference type="InterPro" id="IPR006169">
    <property type="entry name" value="GTP1_OBG_dom"/>
</dbReference>
<dbReference type="GO" id="GO:0042254">
    <property type="term" value="P:ribosome biogenesis"/>
    <property type="evidence" value="ECO:0007669"/>
    <property type="project" value="UniProtKB-UniRule"/>
</dbReference>
<gene>
    <name evidence="5" type="ORF">POVWA1_053170</name>
    <name evidence="6" type="ORF">POVWA2_052440</name>
</gene>
<dbReference type="Gene3D" id="1.25.40.180">
    <property type="match status" value="1"/>
</dbReference>
<dbReference type="InterPro" id="IPR036346">
    <property type="entry name" value="GTP-bd_prot_GTP1/OBG_C_sf"/>
</dbReference>
<feature type="compositionally biased region" description="Basic and acidic residues" evidence="2">
    <location>
        <begin position="624"/>
        <end position="633"/>
    </location>
</feature>